<evidence type="ECO:0000259" key="2">
    <source>
        <dbReference type="PROSITE" id="PS51831"/>
    </source>
</evidence>
<dbReference type="GO" id="GO:0006203">
    <property type="term" value="P:dGTP catabolic process"/>
    <property type="evidence" value="ECO:0007669"/>
    <property type="project" value="TreeGrafter"/>
</dbReference>
<accession>A0A7S3JZY1</accession>
<dbReference type="PANTHER" id="PTHR11373:SF4">
    <property type="entry name" value="DEOXYNUCLEOSIDE TRIPHOSPHATE TRIPHOSPHOHYDROLASE SAMHD1"/>
    <property type="match status" value="1"/>
</dbReference>
<dbReference type="GO" id="GO:0008832">
    <property type="term" value="F:dGTPase activity"/>
    <property type="evidence" value="ECO:0007669"/>
    <property type="project" value="TreeGrafter"/>
</dbReference>
<dbReference type="InterPro" id="IPR006674">
    <property type="entry name" value="HD_domain"/>
</dbReference>
<dbReference type="Gene3D" id="1.10.3210.10">
    <property type="entry name" value="Hypothetical protein af1432"/>
    <property type="match status" value="1"/>
</dbReference>
<dbReference type="PROSITE" id="PS51831">
    <property type="entry name" value="HD"/>
    <property type="match status" value="1"/>
</dbReference>
<dbReference type="AlphaFoldDB" id="A0A7S3JZY1"/>
<dbReference type="EMBL" id="HBIJ01017094">
    <property type="protein sequence ID" value="CAE0370609.1"/>
    <property type="molecule type" value="Transcribed_RNA"/>
</dbReference>
<proteinExistence type="predicted"/>
<dbReference type="GO" id="GO:0005634">
    <property type="term" value="C:nucleus"/>
    <property type="evidence" value="ECO:0007669"/>
    <property type="project" value="TreeGrafter"/>
</dbReference>
<dbReference type="Pfam" id="PF01966">
    <property type="entry name" value="HD"/>
    <property type="match status" value="1"/>
</dbReference>
<organism evidence="3">
    <name type="scientific">Aureoumbra lagunensis</name>
    <dbReference type="NCBI Taxonomy" id="44058"/>
    <lineage>
        <taxon>Eukaryota</taxon>
        <taxon>Sar</taxon>
        <taxon>Stramenopiles</taxon>
        <taxon>Ochrophyta</taxon>
        <taxon>Pelagophyceae</taxon>
        <taxon>Pelagomonadales</taxon>
        <taxon>Aureoumbra</taxon>
    </lineage>
</organism>
<dbReference type="PANTHER" id="PTHR11373">
    <property type="entry name" value="DEOXYNUCLEOSIDE TRIPHOSPHATE TRIPHOSPHOHYDROLASE"/>
    <property type="match status" value="1"/>
</dbReference>
<dbReference type="Gene3D" id="3.30.70.2760">
    <property type="match status" value="1"/>
</dbReference>
<dbReference type="CDD" id="cd00077">
    <property type="entry name" value="HDc"/>
    <property type="match status" value="1"/>
</dbReference>
<gene>
    <name evidence="3" type="ORF">ALAG00032_LOCUS11388</name>
</gene>
<reference evidence="3" key="1">
    <citation type="submission" date="2021-01" db="EMBL/GenBank/DDBJ databases">
        <authorList>
            <person name="Corre E."/>
            <person name="Pelletier E."/>
            <person name="Niang G."/>
            <person name="Scheremetjew M."/>
            <person name="Finn R."/>
            <person name="Kale V."/>
            <person name="Holt S."/>
            <person name="Cochrane G."/>
            <person name="Meng A."/>
            <person name="Brown T."/>
            <person name="Cohen L."/>
        </authorList>
    </citation>
    <scope>NUCLEOTIDE SEQUENCE</scope>
    <source>
        <strain evidence="3">CCMP1510</strain>
    </source>
</reference>
<dbReference type="SMART" id="SM00471">
    <property type="entry name" value="HDc"/>
    <property type="match status" value="1"/>
</dbReference>
<name>A0A7S3JZY1_9STRA</name>
<feature type="region of interest" description="Disordered" evidence="1">
    <location>
        <begin position="567"/>
        <end position="609"/>
    </location>
</feature>
<dbReference type="SUPFAM" id="SSF109604">
    <property type="entry name" value="HD-domain/PDEase-like"/>
    <property type="match status" value="1"/>
</dbReference>
<protein>
    <recommendedName>
        <fullName evidence="2">HD domain-containing protein</fullName>
    </recommendedName>
</protein>
<evidence type="ECO:0000256" key="1">
    <source>
        <dbReference type="SAM" id="MobiDB-lite"/>
    </source>
</evidence>
<dbReference type="InterPro" id="IPR003607">
    <property type="entry name" value="HD/PDEase_dom"/>
</dbReference>
<sequence length="624" mass="71548">MHTMLGTPQNHRKWEEGQVFCSDGSIAVASVAPIPSLDKGRRTNKMIYDRVYGTINISALLVAVMDTEEFQRLDRVAQLGGSSYVYPTAKHTRKEHSIGVAHLAGKLIRKLRDAQPGLDIDADDISCIELAGLCHDLGHGPYSHMFDPFLNRAFKEHDRKYASHEERSIALLRRICDDEKRNLKQYFRDEDKFHLHINFACALITGLSDFVPLPKHEIGRDESKRFMFDIVANKRSGLDVDKFDYLLRDTFATMAQSKQIDISRIFAGSMVKKVNEKTQIIYEKKMLYDLYNVFGLRARLHRDVYQHRVSVVAEIMIIDILLEAEKSQFRIRGKTLSQAAEDLDTFILLTDSILDAIRMSDAPGLEKAHEILQRLASRNFYRAVNMPTKLECLPECPYCKKPTEFLQKFCAHCGTSTKERDFVCIKDEGNKKVIIPNNLARKKQDEWEQQIIDTVNEQNPDLHIEKSEIHVRLGSIKLGEKVLIEDPHTKGLFWSTYDPLAHSKFYNRKEEDCLAGHVEPKKYQGMFTAQATQELTLTCYYKGSDEFKIEPLQRAVKYVCGNSVEKDTHNFHSPRPSPAPSREHSLTIPSGNLKRVSQDTHNFDQSANKRACPLLDSPRFTKQQ</sequence>
<evidence type="ECO:0000313" key="3">
    <source>
        <dbReference type="EMBL" id="CAE0370609.1"/>
    </source>
</evidence>
<feature type="domain" description="HD" evidence="2">
    <location>
        <begin position="93"/>
        <end position="213"/>
    </location>
</feature>
<dbReference type="InterPro" id="IPR050135">
    <property type="entry name" value="dGTPase-like"/>
</dbReference>